<feature type="transmembrane region" description="Helical" evidence="2">
    <location>
        <begin position="42"/>
        <end position="58"/>
    </location>
</feature>
<dbReference type="AlphaFoldDB" id="A0AA96Y255"/>
<dbReference type="KEGG" id="tog:HNI00_07945"/>
<evidence type="ECO:0000313" key="3">
    <source>
        <dbReference type="EMBL" id="WOB43097.1"/>
    </source>
</evidence>
<name>A0AA96Y255_9CYAN</name>
<proteinExistence type="predicted"/>
<feature type="region of interest" description="Disordered" evidence="1">
    <location>
        <begin position="79"/>
        <end position="98"/>
    </location>
</feature>
<dbReference type="RefSeq" id="WP_316792250.1">
    <property type="nucleotide sequence ID" value="NZ_CP053540.1"/>
</dbReference>
<reference evidence="3" key="1">
    <citation type="submission" date="2020-05" db="EMBL/GenBank/DDBJ databases">
        <authorList>
            <person name="Zhu T."/>
            <person name="Keshari N."/>
            <person name="Lu X."/>
        </authorList>
    </citation>
    <scope>NUCLEOTIDE SEQUENCE</scope>
    <source>
        <strain evidence="3">NK1-22</strain>
    </source>
</reference>
<dbReference type="EMBL" id="CP053540">
    <property type="protein sequence ID" value="WOB43097.1"/>
    <property type="molecule type" value="Genomic_DNA"/>
</dbReference>
<feature type="region of interest" description="Disordered" evidence="1">
    <location>
        <begin position="112"/>
        <end position="168"/>
    </location>
</feature>
<feature type="compositionally biased region" description="Pro residues" evidence="1">
    <location>
        <begin position="122"/>
        <end position="132"/>
    </location>
</feature>
<organism evidence="3">
    <name type="scientific">Thermoleptolyngbya oregonensis NK1-22</name>
    <dbReference type="NCBI Taxonomy" id="2547457"/>
    <lineage>
        <taxon>Bacteria</taxon>
        <taxon>Bacillati</taxon>
        <taxon>Cyanobacteriota</taxon>
        <taxon>Cyanophyceae</taxon>
        <taxon>Oculatellales</taxon>
        <taxon>Oculatellaceae</taxon>
        <taxon>Thermoleptolyngbya</taxon>
    </lineage>
</organism>
<accession>A0AA96Y255</accession>
<gene>
    <name evidence="3" type="ORF">HNI00_07945</name>
</gene>
<keyword evidence="2" id="KW-0472">Membrane</keyword>
<evidence type="ECO:0000256" key="2">
    <source>
        <dbReference type="SAM" id="Phobius"/>
    </source>
</evidence>
<keyword evidence="2" id="KW-0812">Transmembrane</keyword>
<sequence>MSKQLSDQANKLWTLITEPSTAKTYREALEVSWKILRETGNFLWLVLCLALVGIDWFWENSIAAGRKTRAWVNDLTAAEKPSPEQLLTPETGKKLLDSGKSTLDSVVAAARKQLGLAEKPPEPVAPPSPPAAEPSAPSVVAPSPVVVSAESVAPAESKPPAAIASTEE</sequence>
<evidence type="ECO:0000256" key="1">
    <source>
        <dbReference type="SAM" id="MobiDB-lite"/>
    </source>
</evidence>
<keyword evidence="2" id="KW-1133">Transmembrane helix</keyword>
<protein>
    <submittedName>
        <fullName evidence="3">Uncharacterized protein</fullName>
    </submittedName>
</protein>
<feature type="compositionally biased region" description="Low complexity" evidence="1">
    <location>
        <begin position="133"/>
        <end position="162"/>
    </location>
</feature>